<keyword evidence="3" id="KW-1185">Reference proteome</keyword>
<sequence>MKISVKKVIDSNIAVSASKGELLFKEVSNALLQNDYVELDFSEITDLTTAFLNVAIGHLYKNFSSEELNEKLKLLNLDELDMYLVTQVIQRVKKNEEEEEEFKQLIKEVLDDGESSSY</sequence>
<comment type="caution">
    <text evidence="2">The sequence shown here is derived from an EMBL/GenBank/DDBJ whole genome shotgun (WGS) entry which is preliminary data.</text>
</comment>
<organism evidence="2 3">
    <name type="scientific">Ureibacillus thermosphaericus</name>
    <dbReference type="NCBI Taxonomy" id="51173"/>
    <lineage>
        <taxon>Bacteria</taxon>
        <taxon>Bacillati</taxon>
        <taxon>Bacillota</taxon>
        <taxon>Bacilli</taxon>
        <taxon>Bacillales</taxon>
        <taxon>Caryophanaceae</taxon>
        <taxon>Ureibacillus</taxon>
    </lineage>
</organism>
<name>A0A840PRW3_URETH</name>
<evidence type="ECO:0000259" key="1">
    <source>
        <dbReference type="Pfam" id="PF14213"/>
    </source>
</evidence>
<gene>
    <name evidence="2" type="ORF">HNR36_001026</name>
</gene>
<protein>
    <recommendedName>
        <fullName evidence="1">DUF4325 domain-containing protein</fullName>
    </recommendedName>
</protein>
<dbReference type="Proteomes" id="UP000557217">
    <property type="component" value="Unassembled WGS sequence"/>
</dbReference>
<dbReference type="EMBL" id="JACHGZ010000008">
    <property type="protein sequence ID" value="MBB5148640.1"/>
    <property type="molecule type" value="Genomic_DNA"/>
</dbReference>
<dbReference type="InterPro" id="IPR025474">
    <property type="entry name" value="DUF4325"/>
</dbReference>
<dbReference type="Pfam" id="PF14213">
    <property type="entry name" value="DUF4325"/>
    <property type="match status" value="1"/>
</dbReference>
<reference evidence="2 3" key="1">
    <citation type="submission" date="2020-08" db="EMBL/GenBank/DDBJ databases">
        <title>Genomic Encyclopedia of Type Strains, Phase IV (KMG-IV): sequencing the most valuable type-strain genomes for metagenomic binning, comparative biology and taxonomic classification.</title>
        <authorList>
            <person name="Goeker M."/>
        </authorList>
    </citation>
    <scope>NUCLEOTIDE SEQUENCE [LARGE SCALE GENOMIC DNA]</scope>
    <source>
        <strain evidence="2 3">DSM 10633</strain>
    </source>
</reference>
<dbReference type="AlphaFoldDB" id="A0A840PRW3"/>
<accession>A0A840PRW3</accession>
<evidence type="ECO:0000313" key="2">
    <source>
        <dbReference type="EMBL" id="MBB5148640.1"/>
    </source>
</evidence>
<evidence type="ECO:0000313" key="3">
    <source>
        <dbReference type="Proteomes" id="UP000557217"/>
    </source>
</evidence>
<proteinExistence type="predicted"/>
<dbReference type="RefSeq" id="WP_168412147.1">
    <property type="nucleotide sequence ID" value="NZ_JAAXPW010000008.1"/>
</dbReference>
<feature type="domain" description="DUF4325" evidence="1">
    <location>
        <begin position="20"/>
        <end position="80"/>
    </location>
</feature>